<evidence type="ECO:0000256" key="1">
    <source>
        <dbReference type="SAM" id="SignalP"/>
    </source>
</evidence>
<proteinExistence type="predicted"/>
<gene>
    <name evidence="2" type="ORF">BN7_2866</name>
</gene>
<feature type="chain" id="PRO_5003837846" evidence="1">
    <location>
        <begin position="21"/>
        <end position="204"/>
    </location>
</feature>
<keyword evidence="3" id="KW-1185">Reference proteome</keyword>
<keyword evidence="1" id="KW-0732">Signal</keyword>
<dbReference type="AlphaFoldDB" id="K0KQ48"/>
<comment type="caution">
    <text evidence="2">The sequence shown here is derived from an EMBL/GenBank/DDBJ whole genome shotgun (WGS) entry which is preliminary data.</text>
</comment>
<name>K0KQ48_WICCF</name>
<dbReference type="HOGENOM" id="CLU_1344171_0_0_1"/>
<evidence type="ECO:0000313" key="3">
    <source>
        <dbReference type="Proteomes" id="UP000009328"/>
    </source>
</evidence>
<organism evidence="2 3">
    <name type="scientific">Wickerhamomyces ciferrii (strain ATCC 14091 / BCRC 22168 / CBS 111 / JCM 3599 / NBRC 0793 / NRRL Y-1031 F-60-10)</name>
    <name type="common">Yeast</name>
    <name type="synonym">Pichia ciferrii</name>
    <dbReference type="NCBI Taxonomy" id="1206466"/>
    <lineage>
        <taxon>Eukaryota</taxon>
        <taxon>Fungi</taxon>
        <taxon>Dikarya</taxon>
        <taxon>Ascomycota</taxon>
        <taxon>Saccharomycotina</taxon>
        <taxon>Saccharomycetes</taxon>
        <taxon>Phaffomycetales</taxon>
        <taxon>Wickerhamomycetaceae</taxon>
        <taxon>Wickerhamomyces</taxon>
    </lineage>
</organism>
<protein>
    <submittedName>
        <fullName evidence="2">Secreted protein</fullName>
    </submittedName>
</protein>
<dbReference type="EMBL" id="CAIF01000075">
    <property type="protein sequence ID" value="CCH43318.1"/>
    <property type="molecule type" value="Genomic_DNA"/>
</dbReference>
<evidence type="ECO:0000313" key="2">
    <source>
        <dbReference type="EMBL" id="CCH43318.1"/>
    </source>
</evidence>
<reference evidence="2 3" key="1">
    <citation type="journal article" date="2012" name="Eukaryot. Cell">
        <title>Draft genome sequence of Wickerhamomyces ciferrii NRRL Y-1031 F-60-10.</title>
        <authorList>
            <person name="Schneider J."/>
            <person name="Andrea H."/>
            <person name="Blom J."/>
            <person name="Jaenicke S."/>
            <person name="Ruckert C."/>
            <person name="Schorsch C."/>
            <person name="Szczepanowski R."/>
            <person name="Farwick M."/>
            <person name="Goesmann A."/>
            <person name="Puhler A."/>
            <person name="Schaffer S."/>
            <person name="Tauch A."/>
            <person name="Kohler T."/>
            <person name="Brinkrolf K."/>
        </authorList>
    </citation>
    <scope>NUCLEOTIDE SEQUENCE [LARGE SCALE GENOMIC DNA]</scope>
    <source>
        <strain evidence="3">ATCC 14091 / BCRC 22168 / CBS 111 / JCM 3599 / NBRC 0793 / NRRL Y-1031 F-60-10</strain>
    </source>
</reference>
<sequence>MVHLKITLPILLILIAYTHFRSSPVEISTLSNPTNAPSEIFNQNCIKDTQVIYSFTNLLGVLITSGLYDETRELQHAATAYTLYYKLQNLGTVTDIDQVTRNDIEKWQNYLRLYLSKEDFEGNVEPICEIQVLKIQNGDKDVVLTYGTDLEKVEKVQYENLIKREWDLVQKSNEYGFKDLEWDKILVLSGVIIGTGKLIKLIGF</sequence>
<accession>K0KQ48</accession>
<feature type="signal peptide" evidence="1">
    <location>
        <begin position="1"/>
        <end position="20"/>
    </location>
</feature>
<dbReference type="Proteomes" id="UP000009328">
    <property type="component" value="Unassembled WGS sequence"/>
</dbReference>
<dbReference type="InParanoid" id="K0KQ48"/>